<protein>
    <submittedName>
        <fullName evidence="8">Quinol oxidase subunit 2</fullName>
    </submittedName>
</protein>
<keyword evidence="6 7" id="KW-0472">Membrane</keyword>
<keyword evidence="4 7" id="KW-0812">Transmembrane</keyword>
<evidence type="ECO:0000256" key="4">
    <source>
        <dbReference type="ARBA" id="ARBA00022692"/>
    </source>
</evidence>
<feature type="transmembrane region" description="Helical" evidence="7">
    <location>
        <begin position="78"/>
        <end position="96"/>
    </location>
</feature>
<dbReference type="InterPro" id="IPR003317">
    <property type="entry name" value="Cyt-d_oxidase_su2"/>
</dbReference>
<dbReference type="GO" id="GO:0070069">
    <property type="term" value="C:cytochrome complex"/>
    <property type="evidence" value="ECO:0007669"/>
    <property type="project" value="TreeGrafter"/>
</dbReference>
<feature type="transmembrane region" description="Helical" evidence="7">
    <location>
        <begin position="6"/>
        <end position="32"/>
    </location>
</feature>
<evidence type="ECO:0000256" key="2">
    <source>
        <dbReference type="ARBA" id="ARBA00007543"/>
    </source>
</evidence>
<dbReference type="RefSeq" id="WP_047849054.1">
    <property type="nucleotide sequence ID" value="NZ_AEJF01000142.1"/>
</dbReference>
<keyword evidence="9" id="KW-1185">Reference proteome</keyword>
<feature type="transmembrane region" description="Helical" evidence="7">
    <location>
        <begin position="293"/>
        <end position="312"/>
    </location>
</feature>
<dbReference type="OrthoDB" id="9776710at2"/>
<dbReference type="NCBIfam" id="TIGR00203">
    <property type="entry name" value="cydB"/>
    <property type="match status" value="1"/>
</dbReference>
<dbReference type="GO" id="GO:0005886">
    <property type="term" value="C:plasma membrane"/>
    <property type="evidence" value="ECO:0007669"/>
    <property type="project" value="UniProtKB-SubCell"/>
</dbReference>
<dbReference type="Pfam" id="PF02322">
    <property type="entry name" value="Cyt_bd_oxida_II"/>
    <property type="match status" value="1"/>
</dbReference>
<feature type="transmembrane region" description="Helical" evidence="7">
    <location>
        <begin position="224"/>
        <end position="243"/>
    </location>
</feature>
<feature type="transmembrane region" description="Helical" evidence="7">
    <location>
        <begin position="187"/>
        <end position="209"/>
    </location>
</feature>
<dbReference type="PANTHER" id="PTHR43141:SF4">
    <property type="entry name" value="CYTOCHROME BD2 SUBUNIT II"/>
    <property type="match status" value="1"/>
</dbReference>
<evidence type="ECO:0000313" key="9">
    <source>
        <dbReference type="Proteomes" id="UP000035963"/>
    </source>
</evidence>
<dbReference type="PATRIC" id="fig|908627.4.peg.5172"/>
<sequence>MILYWSLILALSMLLYVLLDGFDLGVGMLFGLTRDETRRRHMLAAVSPLWDGNETWLIVAGVVLWGAFSQAYSLLVSAFYVPVVLMLAGLVFRGVAFEFRGSARRTRAIWNVGFVVGSVVAAFMQGAMVGALVKGLPIVDGRFSGDVMTWCSSFSMLCGVALCAGYALLGASWVIKKCEADARDAAYRAIAPLLLVVLVLLIVLFFHALHENLAIMHRWLDRPYLFLVPLVALCAIAGTLTGVRRHRDNQPFLMIVVLFICAYAMLAISFWPYMVPFSLTIAQAAGPHTSLVFMFWGEGLFVYPLMLMYTVYSYNVFKGKVDLTSGHY</sequence>
<evidence type="ECO:0000313" key="8">
    <source>
        <dbReference type="EMBL" id="KLU23852.1"/>
    </source>
</evidence>
<evidence type="ECO:0000256" key="7">
    <source>
        <dbReference type="SAM" id="Phobius"/>
    </source>
</evidence>
<dbReference type="GO" id="GO:0016682">
    <property type="term" value="F:oxidoreductase activity, acting on diphenols and related substances as donors, oxygen as acceptor"/>
    <property type="evidence" value="ECO:0007669"/>
    <property type="project" value="TreeGrafter"/>
</dbReference>
<gene>
    <name evidence="8" type="ORF">EOS_23180</name>
</gene>
<dbReference type="EMBL" id="AEJF01000142">
    <property type="protein sequence ID" value="KLU23852.1"/>
    <property type="molecule type" value="Genomic_DNA"/>
</dbReference>
<comment type="subcellular location">
    <subcellularLocation>
        <location evidence="1">Cell membrane</location>
        <topology evidence="1">Multi-pass membrane protein</topology>
    </subcellularLocation>
</comment>
<dbReference type="AlphaFoldDB" id="A0A0J1CTB7"/>
<dbReference type="GO" id="GO:0019646">
    <property type="term" value="P:aerobic electron transport chain"/>
    <property type="evidence" value="ECO:0007669"/>
    <property type="project" value="TreeGrafter"/>
</dbReference>
<dbReference type="GO" id="GO:0009055">
    <property type="term" value="F:electron transfer activity"/>
    <property type="evidence" value="ECO:0007669"/>
    <property type="project" value="TreeGrafter"/>
</dbReference>
<feature type="transmembrane region" description="Helical" evidence="7">
    <location>
        <begin position="153"/>
        <end position="175"/>
    </location>
</feature>
<reference evidence="8 9" key="1">
    <citation type="journal article" date="2015" name="Genome Announc.">
        <title>Draft Genome Sequence of Burkholderia sp. Strain PML1(12), an Ectomycorrhizosphere-Inhabiting Bacterium with Effective Mineral-Weathering Ability.</title>
        <authorList>
            <person name="Uroz S."/>
            <person name="Oger P."/>
        </authorList>
    </citation>
    <scope>NUCLEOTIDE SEQUENCE [LARGE SCALE GENOMIC DNA]</scope>
    <source>
        <strain evidence="9">PML1(12)</strain>
    </source>
</reference>
<feature type="transmembrane region" description="Helical" evidence="7">
    <location>
        <begin position="252"/>
        <end position="273"/>
    </location>
</feature>
<evidence type="ECO:0000256" key="3">
    <source>
        <dbReference type="ARBA" id="ARBA00022475"/>
    </source>
</evidence>
<comment type="caution">
    <text evidence="8">The sequence shown here is derived from an EMBL/GenBank/DDBJ whole genome shotgun (WGS) entry which is preliminary data.</text>
</comment>
<accession>A0A0J1CTB7</accession>
<feature type="transmembrane region" description="Helical" evidence="7">
    <location>
        <begin position="108"/>
        <end position="133"/>
    </location>
</feature>
<dbReference type="PANTHER" id="PTHR43141">
    <property type="entry name" value="CYTOCHROME BD2 SUBUNIT II"/>
    <property type="match status" value="1"/>
</dbReference>
<comment type="similarity">
    <text evidence="2">Belongs to the cytochrome ubiquinol oxidase subunit 2 family.</text>
</comment>
<keyword evidence="5 7" id="KW-1133">Transmembrane helix</keyword>
<name>A0A0J1CTB7_9BURK</name>
<proteinExistence type="inferred from homology"/>
<keyword evidence="3" id="KW-1003">Cell membrane</keyword>
<evidence type="ECO:0000256" key="6">
    <source>
        <dbReference type="ARBA" id="ARBA00023136"/>
    </source>
</evidence>
<organism evidence="8 9">
    <name type="scientific">Caballeronia mineralivorans PML1(12)</name>
    <dbReference type="NCBI Taxonomy" id="908627"/>
    <lineage>
        <taxon>Bacteria</taxon>
        <taxon>Pseudomonadati</taxon>
        <taxon>Pseudomonadota</taxon>
        <taxon>Betaproteobacteria</taxon>
        <taxon>Burkholderiales</taxon>
        <taxon>Burkholderiaceae</taxon>
        <taxon>Caballeronia</taxon>
    </lineage>
</organism>
<evidence type="ECO:0000256" key="1">
    <source>
        <dbReference type="ARBA" id="ARBA00004651"/>
    </source>
</evidence>
<dbReference type="Proteomes" id="UP000035963">
    <property type="component" value="Unassembled WGS sequence"/>
</dbReference>
<evidence type="ECO:0000256" key="5">
    <source>
        <dbReference type="ARBA" id="ARBA00022989"/>
    </source>
</evidence>